<keyword evidence="4" id="KW-1185">Reference proteome</keyword>
<dbReference type="InterPro" id="IPR037523">
    <property type="entry name" value="VOC_core"/>
</dbReference>
<sequence>MHKSLLSMLAGGLLFAMAGMGHAASVHDSDYVAIGVPDLRQATAFFHNVLDCEEVNPAAGGESLQSGHATPDALPVSRLLLCDAGTVVELFDARAAHSASPARHAMDRGSEPIAFSADNVAHADRWLRREGVKVIGAPVVAIAGPHAGQAVVNFVAPWGLRLQLVGRNPTQVATAP</sequence>
<dbReference type="Gene3D" id="3.10.180.10">
    <property type="entry name" value="2,3-Dihydroxybiphenyl 1,2-Dioxygenase, domain 1"/>
    <property type="match status" value="1"/>
</dbReference>
<evidence type="ECO:0000259" key="2">
    <source>
        <dbReference type="PROSITE" id="PS51819"/>
    </source>
</evidence>
<evidence type="ECO:0000256" key="1">
    <source>
        <dbReference type="SAM" id="SignalP"/>
    </source>
</evidence>
<dbReference type="PROSITE" id="PS51819">
    <property type="entry name" value="VOC"/>
    <property type="match status" value="1"/>
</dbReference>
<dbReference type="RefSeq" id="WP_377329102.1">
    <property type="nucleotide sequence ID" value="NZ_JBHSNG010000023.1"/>
</dbReference>
<feature type="domain" description="VOC" evidence="2">
    <location>
        <begin position="28"/>
        <end position="167"/>
    </location>
</feature>
<evidence type="ECO:0000313" key="4">
    <source>
        <dbReference type="Proteomes" id="UP001596111"/>
    </source>
</evidence>
<name>A0ABW0T158_9GAMM</name>
<accession>A0ABW0T158</accession>
<dbReference type="Proteomes" id="UP001596111">
    <property type="component" value="Unassembled WGS sequence"/>
</dbReference>
<evidence type="ECO:0000313" key="3">
    <source>
        <dbReference type="EMBL" id="MFC5582735.1"/>
    </source>
</evidence>
<feature type="chain" id="PRO_5045771236" evidence="1">
    <location>
        <begin position="24"/>
        <end position="176"/>
    </location>
</feature>
<dbReference type="InterPro" id="IPR029068">
    <property type="entry name" value="Glyas_Bleomycin-R_OHBP_Dase"/>
</dbReference>
<dbReference type="EMBL" id="JBHSNG010000023">
    <property type="protein sequence ID" value="MFC5582735.1"/>
    <property type="molecule type" value="Genomic_DNA"/>
</dbReference>
<dbReference type="SUPFAM" id="SSF54593">
    <property type="entry name" value="Glyoxalase/Bleomycin resistance protein/Dihydroxybiphenyl dioxygenase"/>
    <property type="match status" value="1"/>
</dbReference>
<gene>
    <name evidence="3" type="ORF">ACFPPB_16565</name>
</gene>
<comment type="caution">
    <text evidence="3">The sequence shown here is derived from an EMBL/GenBank/DDBJ whole genome shotgun (WGS) entry which is preliminary data.</text>
</comment>
<protein>
    <submittedName>
        <fullName evidence="3">VOC family protein</fullName>
    </submittedName>
</protein>
<keyword evidence="1" id="KW-0732">Signal</keyword>
<reference evidence="4" key="1">
    <citation type="journal article" date="2019" name="Int. J. Syst. Evol. Microbiol.">
        <title>The Global Catalogue of Microorganisms (GCM) 10K type strain sequencing project: providing services to taxonomists for standard genome sequencing and annotation.</title>
        <authorList>
            <consortium name="The Broad Institute Genomics Platform"/>
            <consortium name="The Broad Institute Genome Sequencing Center for Infectious Disease"/>
            <person name="Wu L."/>
            <person name="Ma J."/>
        </authorList>
    </citation>
    <scope>NUCLEOTIDE SEQUENCE [LARGE SCALE GENOMIC DNA]</scope>
    <source>
        <strain evidence="4">CGMCC 1.13587</strain>
    </source>
</reference>
<feature type="signal peptide" evidence="1">
    <location>
        <begin position="1"/>
        <end position="23"/>
    </location>
</feature>
<proteinExistence type="predicted"/>
<organism evidence="3 4">
    <name type="scientific">Rhodanobacter terrae</name>
    <dbReference type="NCBI Taxonomy" id="418647"/>
    <lineage>
        <taxon>Bacteria</taxon>
        <taxon>Pseudomonadati</taxon>
        <taxon>Pseudomonadota</taxon>
        <taxon>Gammaproteobacteria</taxon>
        <taxon>Lysobacterales</taxon>
        <taxon>Rhodanobacteraceae</taxon>
        <taxon>Rhodanobacter</taxon>
    </lineage>
</organism>
<dbReference type="Pfam" id="PF13669">
    <property type="entry name" value="Glyoxalase_4"/>
    <property type="match status" value="1"/>
</dbReference>